<dbReference type="Pfam" id="PF02643">
    <property type="entry name" value="DUF192"/>
    <property type="match status" value="1"/>
</dbReference>
<dbReference type="PROSITE" id="PS51257">
    <property type="entry name" value="PROKAR_LIPOPROTEIN"/>
    <property type="match status" value="1"/>
</dbReference>
<dbReference type="PANTHER" id="PTHR37953">
    <property type="entry name" value="UPF0127 PROTEIN MJ1496"/>
    <property type="match status" value="1"/>
</dbReference>
<keyword evidence="1" id="KW-0732">Signal</keyword>
<reference evidence="2 3" key="1">
    <citation type="submission" date="2017-06" db="EMBL/GenBank/DDBJ databases">
        <title>Sequencing and comparative analysis of myxobacterial genomes.</title>
        <authorList>
            <person name="Rupp O."/>
            <person name="Goesmann A."/>
            <person name="Sogaard-Andersen L."/>
        </authorList>
    </citation>
    <scope>NUCLEOTIDE SEQUENCE [LARGE SCALE GENOMIC DNA]</scope>
    <source>
        <strain evidence="2 3">DSM 14697</strain>
    </source>
</reference>
<evidence type="ECO:0000256" key="1">
    <source>
        <dbReference type="SAM" id="SignalP"/>
    </source>
</evidence>
<dbReference type="InterPro" id="IPR003795">
    <property type="entry name" value="DUF192"/>
</dbReference>
<feature type="signal peptide" evidence="1">
    <location>
        <begin position="1"/>
        <end position="24"/>
    </location>
</feature>
<evidence type="ECO:0000313" key="3">
    <source>
        <dbReference type="Proteomes" id="UP000217343"/>
    </source>
</evidence>
<evidence type="ECO:0000313" key="2">
    <source>
        <dbReference type="EMBL" id="ATB46882.1"/>
    </source>
</evidence>
<dbReference type="Proteomes" id="UP000217343">
    <property type="component" value="Chromosome"/>
</dbReference>
<gene>
    <name evidence="2" type="ORF">MYMAC_002487</name>
</gene>
<sequence>MTRGLRWMGVAMPLLLATACQQEAQGSAPRATPKAAEAPRPRVTDVTAEDYVMPPLPRGHVRLEDAFGGAHRVEVEIAATADSRQRGMMWRKELAAGKGMLFLFPHEQVQGFWMRNTLISLDMIFITSDLRVAGIVSRAVPRSFESRSVGAPSQYVLEVPGGWTEKVGIRKGSAVRFEGVAGLDIEP</sequence>
<dbReference type="PANTHER" id="PTHR37953:SF1">
    <property type="entry name" value="UPF0127 PROTEIN MJ1496"/>
    <property type="match status" value="1"/>
</dbReference>
<accession>A0A250JTR4</accession>
<keyword evidence="3" id="KW-1185">Reference proteome</keyword>
<feature type="chain" id="PRO_5012332083" description="Lipoprotein" evidence="1">
    <location>
        <begin position="25"/>
        <end position="187"/>
    </location>
</feature>
<dbReference type="Gene3D" id="2.60.120.1140">
    <property type="entry name" value="Protein of unknown function DUF192"/>
    <property type="match status" value="1"/>
</dbReference>
<dbReference type="InterPro" id="IPR038695">
    <property type="entry name" value="Saro_0823-like_sf"/>
</dbReference>
<dbReference type="KEGG" id="mmas:MYMAC_002487"/>
<dbReference type="EMBL" id="CP022203">
    <property type="protein sequence ID" value="ATB46882.1"/>
    <property type="molecule type" value="Genomic_DNA"/>
</dbReference>
<name>A0A250JTR4_9BACT</name>
<proteinExistence type="predicted"/>
<dbReference type="AlphaFoldDB" id="A0A250JTR4"/>
<evidence type="ECO:0008006" key="4">
    <source>
        <dbReference type="Google" id="ProtNLM"/>
    </source>
</evidence>
<organism evidence="2 3">
    <name type="scientific">Corallococcus macrosporus DSM 14697</name>
    <dbReference type="NCBI Taxonomy" id="1189310"/>
    <lineage>
        <taxon>Bacteria</taxon>
        <taxon>Pseudomonadati</taxon>
        <taxon>Myxococcota</taxon>
        <taxon>Myxococcia</taxon>
        <taxon>Myxococcales</taxon>
        <taxon>Cystobacterineae</taxon>
        <taxon>Myxococcaceae</taxon>
        <taxon>Corallococcus</taxon>
    </lineage>
</organism>
<protein>
    <recommendedName>
        <fullName evidence="4">Lipoprotein</fullName>
    </recommendedName>
</protein>